<name>A0ABD7TVU1_9STAP</name>
<dbReference type="RefSeq" id="WP_037567023.1">
    <property type="nucleotide sequence ID" value="NZ_CP094808.1"/>
</dbReference>
<dbReference type="EMBL" id="CP094809">
    <property type="protein sequence ID" value="UXU58353.1"/>
    <property type="molecule type" value="Genomic_DNA"/>
</dbReference>
<feature type="transmembrane region" description="Helical" evidence="1">
    <location>
        <begin position="7"/>
        <end position="24"/>
    </location>
</feature>
<organism evidence="2 3">
    <name type="scientific">Staphylococcus agnetis</name>
    <dbReference type="NCBI Taxonomy" id="985762"/>
    <lineage>
        <taxon>Bacteria</taxon>
        <taxon>Bacillati</taxon>
        <taxon>Bacillota</taxon>
        <taxon>Bacilli</taxon>
        <taxon>Bacillales</taxon>
        <taxon>Staphylococcaceae</taxon>
        <taxon>Staphylococcus</taxon>
    </lineage>
</organism>
<proteinExistence type="predicted"/>
<keyword evidence="1" id="KW-1133">Transmembrane helix</keyword>
<feature type="transmembrane region" description="Helical" evidence="1">
    <location>
        <begin position="30"/>
        <end position="48"/>
    </location>
</feature>
<sequence length="57" mass="6595">MKHLTKIFLLLAITVFLIGAFFQFQEEEASAIKLFLASILFMICAFISRNNDRKKGR</sequence>
<protein>
    <recommendedName>
        <fullName evidence="4">Exosortase</fullName>
    </recommendedName>
</protein>
<evidence type="ECO:0008006" key="4">
    <source>
        <dbReference type="Google" id="ProtNLM"/>
    </source>
</evidence>
<gene>
    <name evidence="2" type="ORF">MUA95_04160</name>
</gene>
<keyword evidence="1" id="KW-0812">Transmembrane</keyword>
<dbReference type="NCBIfam" id="NF047566">
    <property type="entry name" value="SE1626_fam"/>
    <property type="match status" value="1"/>
</dbReference>
<dbReference type="AlphaFoldDB" id="A0ABD7TVU1"/>
<evidence type="ECO:0000313" key="3">
    <source>
        <dbReference type="Proteomes" id="UP001065705"/>
    </source>
</evidence>
<evidence type="ECO:0000313" key="2">
    <source>
        <dbReference type="EMBL" id="UXU58353.1"/>
    </source>
</evidence>
<keyword evidence="1" id="KW-0472">Membrane</keyword>
<evidence type="ECO:0000256" key="1">
    <source>
        <dbReference type="SAM" id="Phobius"/>
    </source>
</evidence>
<reference evidence="2" key="1">
    <citation type="submission" date="2022-03" db="EMBL/GenBank/DDBJ databases">
        <title>Comparative Genomics of East African Camel-Associated Staphylococcaceae spp.: Diversity and Inheritance of Traits Involved in Host-Pathogen Interactions.</title>
        <authorList>
            <person name="Akarsu H."/>
            <person name="Liljander A."/>
            <person name="Younan M."/>
            <person name="Brodard I."/>
            <person name="Glucks I."/>
            <person name="Labroussaa F."/>
            <person name="Overesch G."/>
            <person name="Kuhnert P."/>
            <person name="Perreten V."/>
            <person name="Drexler J.F."/>
            <person name="Corman V.M."/>
            <person name="Falquet L."/>
            <person name="Jores J."/>
        </authorList>
    </citation>
    <scope>NUCLEOTIDE SEQUENCE</scope>
    <source>
        <strain evidence="2">IVB6197</strain>
    </source>
</reference>
<dbReference type="Proteomes" id="UP001065705">
    <property type="component" value="Chromosome"/>
</dbReference>
<accession>A0ABD7TVU1</accession>